<evidence type="ECO:0000313" key="7">
    <source>
        <dbReference type="EMBL" id="CAL4177297.1"/>
    </source>
</evidence>
<gene>
    <name evidence="7" type="ORF">MNOR_LOCUS34890</name>
</gene>
<keyword evidence="1" id="KW-0479">Metal-binding</keyword>
<evidence type="ECO:0000256" key="1">
    <source>
        <dbReference type="ARBA" id="ARBA00022723"/>
    </source>
</evidence>
<dbReference type="InterPro" id="IPR017907">
    <property type="entry name" value="Znf_RING_CS"/>
</dbReference>
<organism evidence="7 8">
    <name type="scientific">Meganyctiphanes norvegica</name>
    <name type="common">Northern krill</name>
    <name type="synonym">Thysanopoda norvegica</name>
    <dbReference type="NCBI Taxonomy" id="48144"/>
    <lineage>
        <taxon>Eukaryota</taxon>
        <taxon>Metazoa</taxon>
        <taxon>Ecdysozoa</taxon>
        <taxon>Arthropoda</taxon>
        <taxon>Crustacea</taxon>
        <taxon>Multicrustacea</taxon>
        <taxon>Malacostraca</taxon>
        <taxon>Eumalacostraca</taxon>
        <taxon>Eucarida</taxon>
        <taxon>Euphausiacea</taxon>
        <taxon>Euphausiidae</taxon>
        <taxon>Meganyctiphanes</taxon>
    </lineage>
</organism>
<keyword evidence="3" id="KW-0862">Zinc</keyword>
<dbReference type="InterPro" id="IPR001841">
    <property type="entry name" value="Znf_RING"/>
</dbReference>
<keyword evidence="8" id="KW-1185">Reference proteome</keyword>
<dbReference type="SMART" id="SM00184">
    <property type="entry name" value="RING"/>
    <property type="match status" value="1"/>
</dbReference>
<dbReference type="GO" id="GO:0008270">
    <property type="term" value="F:zinc ion binding"/>
    <property type="evidence" value="ECO:0007669"/>
    <property type="project" value="UniProtKB-KW"/>
</dbReference>
<reference evidence="7 8" key="1">
    <citation type="submission" date="2024-05" db="EMBL/GenBank/DDBJ databases">
        <authorList>
            <person name="Wallberg A."/>
        </authorList>
    </citation>
    <scope>NUCLEOTIDE SEQUENCE [LARGE SCALE GENOMIC DNA]</scope>
</reference>
<dbReference type="Gene3D" id="3.30.40.10">
    <property type="entry name" value="Zinc/RING finger domain, C3HC4 (zinc finger)"/>
    <property type="match status" value="1"/>
</dbReference>
<evidence type="ECO:0000313" key="8">
    <source>
        <dbReference type="Proteomes" id="UP001497623"/>
    </source>
</evidence>
<dbReference type="EMBL" id="CAXKWB010055571">
    <property type="protein sequence ID" value="CAL4177297.1"/>
    <property type="molecule type" value="Genomic_DNA"/>
</dbReference>
<dbReference type="PANTHER" id="PTHR47156:SF10">
    <property type="entry name" value="E3 UBIQUITIN-PROTEIN LIGASE TRIM-21-RELATED"/>
    <property type="match status" value="1"/>
</dbReference>
<proteinExistence type="predicted"/>
<keyword evidence="5" id="KW-0175">Coiled coil</keyword>
<dbReference type="InterPro" id="IPR013083">
    <property type="entry name" value="Znf_RING/FYVE/PHD"/>
</dbReference>
<dbReference type="AlphaFoldDB" id="A0AAV2SD76"/>
<dbReference type="Gene3D" id="3.30.160.60">
    <property type="entry name" value="Classic Zinc Finger"/>
    <property type="match status" value="1"/>
</dbReference>
<dbReference type="SUPFAM" id="SSF57845">
    <property type="entry name" value="B-box zinc-binding domain"/>
    <property type="match status" value="1"/>
</dbReference>
<comment type="caution">
    <text evidence="7">The sequence shown here is derived from an EMBL/GenBank/DDBJ whole genome shotgun (WGS) entry which is preliminary data.</text>
</comment>
<dbReference type="PROSITE" id="PS00518">
    <property type="entry name" value="ZF_RING_1"/>
    <property type="match status" value="1"/>
</dbReference>
<dbReference type="SUPFAM" id="SSF57850">
    <property type="entry name" value="RING/U-box"/>
    <property type="match status" value="1"/>
</dbReference>
<keyword evidence="2 4" id="KW-0863">Zinc-finger</keyword>
<sequence length="228" mass="25942">MDFLECKICHVSYDEGDHRPRNPLCGHEICTACLKALIKDNIFECPKCREKNKVEVPEDLTVNFGLIDVIRAFKTKNISLIKETEPQASGATNDEVCKLHQKTIGHRCLKCQMWICGDCLDNHSHLIGCSTISAPDAVSSMKGEHTKSVDRLLASFEIDAKCVSSKINEKSNKRKELLDKVKKLSEDEEKLQNLFEQGNIHKEKLEESNNHLKETNSPFELMDRIEML</sequence>
<dbReference type="InterPro" id="IPR052667">
    <property type="entry name" value="E3_ubiquitin-ligase_RING"/>
</dbReference>
<evidence type="ECO:0000256" key="5">
    <source>
        <dbReference type="SAM" id="Coils"/>
    </source>
</evidence>
<feature type="domain" description="RING-type" evidence="6">
    <location>
        <begin position="6"/>
        <end position="49"/>
    </location>
</feature>
<accession>A0AAV2SD76</accession>
<evidence type="ECO:0000256" key="3">
    <source>
        <dbReference type="ARBA" id="ARBA00022833"/>
    </source>
</evidence>
<feature type="non-terminal residue" evidence="7">
    <location>
        <position position="228"/>
    </location>
</feature>
<feature type="coiled-coil region" evidence="5">
    <location>
        <begin position="167"/>
        <end position="194"/>
    </location>
</feature>
<dbReference type="PANTHER" id="PTHR47156">
    <property type="entry name" value="PROTEIN CBG20824"/>
    <property type="match status" value="1"/>
</dbReference>
<evidence type="ECO:0000259" key="6">
    <source>
        <dbReference type="PROSITE" id="PS50089"/>
    </source>
</evidence>
<evidence type="ECO:0000256" key="2">
    <source>
        <dbReference type="ARBA" id="ARBA00022771"/>
    </source>
</evidence>
<evidence type="ECO:0000256" key="4">
    <source>
        <dbReference type="PROSITE-ProRule" id="PRU00175"/>
    </source>
</evidence>
<dbReference type="PROSITE" id="PS50089">
    <property type="entry name" value="ZF_RING_2"/>
    <property type="match status" value="1"/>
</dbReference>
<protein>
    <recommendedName>
        <fullName evidence="6">RING-type domain-containing protein</fullName>
    </recommendedName>
</protein>
<name>A0AAV2SD76_MEGNR</name>
<dbReference type="Proteomes" id="UP001497623">
    <property type="component" value="Unassembled WGS sequence"/>
</dbReference>